<feature type="domain" description="L,D-TPase catalytic" evidence="10">
    <location>
        <begin position="92"/>
        <end position="234"/>
    </location>
</feature>
<dbReference type="PROSITE" id="PS51257">
    <property type="entry name" value="PROKAR_LIPOPROTEIN"/>
    <property type="match status" value="1"/>
</dbReference>
<dbReference type="GO" id="GO:0071555">
    <property type="term" value="P:cell wall organization"/>
    <property type="evidence" value="ECO:0007669"/>
    <property type="project" value="UniProtKB-UniRule"/>
</dbReference>
<dbReference type="UniPathway" id="UPA00219"/>
<organism evidence="11 12">
    <name type="scientific">Methylocella silvestris</name>
    <dbReference type="NCBI Taxonomy" id="199596"/>
    <lineage>
        <taxon>Bacteria</taxon>
        <taxon>Pseudomonadati</taxon>
        <taxon>Pseudomonadota</taxon>
        <taxon>Alphaproteobacteria</taxon>
        <taxon>Hyphomicrobiales</taxon>
        <taxon>Beijerinckiaceae</taxon>
        <taxon>Methylocella</taxon>
    </lineage>
</organism>
<dbReference type="Pfam" id="PF03734">
    <property type="entry name" value="YkuD"/>
    <property type="match status" value="1"/>
</dbReference>
<dbReference type="InterPro" id="IPR005490">
    <property type="entry name" value="LD_TPept_cat_dom"/>
</dbReference>
<evidence type="ECO:0000256" key="9">
    <source>
        <dbReference type="PROSITE-ProRule" id="PRU01373"/>
    </source>
</evidence>
<feature type="active site" description="Proton donor/acceptor" evidence="9">
    <location>
        <position position="194"/>
    </location>
</feature>
<evidence type="ECO:0000256" key="4">
    <source>
        <dbReference type="ARBA" id="ARBA00022679"/>
    </source>
</evidence>
<dbReference type="CDD" id="cd16913">
    <property type="entry name" value="YkuD_like"/>
    <property type="match status" value="1"/>
</dbReference>
<dbReference type="InterPro" id="IPR038063">
    <property type="entry name" value="Transpep_catalytic_dom"/>
</dbReference>
<reference evidence="11 12" key="1">
    <citation type="submission" date="2017-10" db="EMBL/GenBank/DDBJ databases">
        <title>Genome announcement of Methylocella silvestris TVC from permafrost.</title>
        <authorList>
            <person name="Wang J."/>
            <person name="Geng K."/>
            <person name="Ul-Haque F."/>
            <person name="Crombie A.T."/>
            <person name="Street L.E."/>
            <person name="Wookey P.A."/>
            <person name="Murrell J.C."/>
            <person name="Pratscher J."/>
        </authorList>
    </citation>
    <scope>NUCLEOTIDE SEQUENCE [LARGE SCALE GENOMIC DNA]</scope>
    <source>
        <strain evidence="11 12">TVC</strain>
    </source>
</reference>
<dbReference type="InterPro" id="IPR006311">
    <property type="entry name" value="TAT_signal"/>
</dbReference>
<dbReference type="Proteomes" id="UP000236286">
    <property type="component" value="Unassembled WGS sequence"/>
</dbReference>
<dbReference type="PROSITE" id="PS52029">
    <property type="entry name" value="LD_TPASE"/>
    <property type="match status" value="1"/>
</dbReference>
<dbReference type="GO" id="GO:0005576">
    <property type="term" value="C:extracellular region"/>
    <property type="evidence" value="ECO:0007669"/>
    <property type="project" value="TreeGrafter"/>
</dbReference>
<comment type="pathway">
    <text evidence="1 9">Cell wall biogenesis; peptidoglycan biosynthesis.</text>
</comment>
<dbReference type="AlphaFoldDB" id="A0A2J7TFF1"/>
<comment type="caution">
    <text evidence="11">The sequence shown here is derived from an EMBL/GenBank/DDBJ whole genome shotgun (WGS) entry which is preliminary data.</text>
</comment>
<keyword evidence="8 9" id="KW-0961">Cell wall biogenesis/degradation</keyword>
<proteinExistence type="inferred from homology"/>
<evidence type="ECO:0000256" key="3">
    <source>
        <dbReference type="ARBA" id="ARBA00022676"/>
    </source>
</evidence>
<evidence type="ECO:0000256" key="1">
    <source>
        <dbReference type="ARBA" id="ARBA00004752"/>
    </source>
</evidence>
<evidence type="ECO:0000313" key="11">
    <source>
        <dbReference type="EMBL" id="PNG25495.1"/>
    </source>
</evidence>
<evidence type="ECO:0000256" key="2">
    <source>
        <dbReference type="ARBA" id="ARBA00005992"/>
    </source>
</evidence>
<dbReference type="OrthoDB" id="9795305at2"/>
<keyword evidence="3" id="KW-0328">Glycosyltransferase</keyword>
<dbReference type="FunFam" id="2.40.440.10:FF:000002">
    <property type="entry name" value="L,D-transpeptidase ErfK/SrfK"/>
    <property type="match status" value="1"/>
</dbReference>
<dbReference type="SUPFAM" id="SSF141523">
    <property type="entry name" value="L,D-transpeptidase catalytic domain-like"/>
    <property type="match status" value="1"/>
</dbReference>
<keyword evidence="5" id="KW-0378">Hydrolase</keyword>
<feature type="active site" description="Nucleophile" evidence="9">
    <location>
        <position position="210"/>
    </location>
</feature>
<evidence type="ECO:0000256" key="8">
    <source>
        <dbReference type="ARBA" id="ARBA00023316"/>
    </source>
</evidence>
<evidence type="ECO:0000256" key="5">
    <source>
        <dbReference type="ARBA" id="ARBA00022801"/>
    </source>
</evidence>
<comment type="similarity">
    <text evidence="2">Belongs to the YkuD family.</text>
</comment>
<evidence type="ECO:0000256" key="7">
    <source>
        <dbReference type="ARBA" id="ARBA00022984"/>
    </source>
</evidence>
<keyword evidence="6 9" id="KW-0133">Cell shape</keyword>
<dbReference type="GO" id="GO:0071972">
    <property type="term" value="F:peptidoglycan L,D-transpeptidase activity"/>
    <property type="evidence" value="ECO:0007669"/>
    <property type="project" value="TreeGrafter"/>
</dbReference>
<dbReference type="GO" id="GO:0008360">
    <property type="term" value="P:regulation of cell shape"/>
    <property type="evidence" value="ECO:0007669"/>
    <property type="project" value="UniProtKB-UniRule"/>
</dbReference>
<protein>
    <submittedName>
        <fullName evidence="11">L,D-transpeptidase</fullName>
    </submittedName>
</protein>
<gene>
    <name evidence="11" type="ORF">CR492_13330</name>
</gene>
<dbReference type="GO" id="GO:0016757">
    <property type="term" value="F:glycosyltransferase activity"/>
    <property type="evidence" value="ECO:0007669"/>
    <property type="project" value="UniProtKB-KW"/>
</dbReference>
<dbReference type="InterPro" id="IPR050979">
    <property type="entry name" value="LD-transpeptidase"/>
</dbReference>
<evidence type="ECO:0000256" key="6">
    <source>
        <dbReference type="ARBA" id="ARBA00022960"/>
    </source>
</evidence>
<dbReference type="PROSITE" id="PS51318">
    <property type="entry name" value="TAT"/>
    <property type="match status" value="1"/>
</dbReference>
<dbReference type="GO" id="GO:0018104">
    <property type="term" value="P:peptidoglycan-protein cross-linking"/>
    <property type="evidence" value="ECO:0007669"/>
    <property type="project" value="TreeGrafter"/>
</dbReference>
<dbReference type="PANTHER" id="PTHR30582">
    <property type="entry name" value="L,D-TRANSPEPTIDASE"/>
    <property type="match status" value="1"/>
</dbReference>
<keyword evidence="4" id="KW-0808">Transferase</keyword>
<evidence type="ECO:0000313" key="12">
    <source>
        <dbReference type="Proteomes" id="UP000236286"/>
    </source>
</evidence>
<accession>A0A2J7TFF1</accession>
<sequence>MTQLNRRSLLAGVSSAAALGLGGCVGGQQSQIAANVPASAPAGAVVSQGGDFNSMYGELKDGKFVVPAVRQSDLGPAFRRAEVSYSGAEAPGTIVIDPAAHYLYLVQPGGKAMRYGIGVGREGFAWSGDSTVNSKQEWPDWYPPKEMLERRPELLKQMSQLQSGTGMPGGPSNPLGARAHYLYQGKVDTLYRIHGTNEPATIGQSVSSGCIRMVNQDVMDLYQRTNVGTKVVVLGSAQPMKVAHS</sequence>
<keyword evidence="7 9" id="KW-0573">Peptidoglycan synthesis</keyword>
<evidence type="ECO:0000259" key="10">
    <source>
        <dbReference type="PROSITE" id="PS52029"/>
    </source>
</evidence>
<dbReference type="PANTHER" id="PTHR30582:SF24">
    <property type="entry name" value="L,D-TRANSPEPTIDASE ERFK_SRFK-RELATED"/>
    <property type="match status" value="1"/>
</dbReference>
<dbReference type="Gene3D" id="2.40.440.10">
    <property type="entry name" value="L,D-transpeptidase catalytic domain-like"/>
    <property type="match status" value="1"/>
</dbReference>
<name>A0A2J7TFF1_METSI</name>
<dbReference type="EMBL" id="PDZR01000015">
    <property type="protein sequence ID" value="PNG25495.1"/>
    <property type="molecule type" value="Genomic_DNA"/>
</dbReference>
<dbReference type="RefSeq" id="WP_102844233.1">
    <property type="nucleotide sequence ID" value="NZ_PDZR01000015.1"/>
</dbReference>